<protein>
    <submittedName>
        <fullName evidence="2">ABC transporter permease</fullName>
    </submittedName>
</protein>
<feature type="transmembrane region" description="Helical" evidence="1">
    <location>
        <begin position="212"/>
        <end position="231"/>
    </location>
</feature>
<evidence type="ECO:0000313" key="3">
    <source>
        <dbReference type="Proteomes" id="UP001152173"/>
    </source>
</evidence>
<dbReference type="Proteomes" id="UP001152173">
    <property type="component" value="Unassembled WGS sequence"/>
</dbReference>
<dbReference type="RefSeq" id="WP_269927413.1">
    <property type="nucleotide sequence ID" value="NZ_JAMKBJ010000015.1"/>
</dbReference>
<feature type="transmembrane region" description="Helical" evidence="1">
    <location>
        <begin position="21"/>
        <end position="42"/>
    </location>
</feature>
<keyword evidence="3" id="KW-1185">Reference proteome</keyword>
<organism evidence="2 3">
    <name type="scientific">Paenisporosarcina quisquiliarum</name>
    <dbReference type="NCBI Taxonomy" id="365346"/>
    <lineage>
        <taxon>Bacteria</taxon>
        <taxon>Bacillati</taxon>
        <taxon>Bacillota</taxon>
        <taxon>Bacilli</taxon>
        <taxon>Bacillales</taxon>
        <taxon>Caryophanaceae</taxon>
        <taxon>Paenisporosarcina</taxon>
    </lineage>
</organism>
<feature type="transmembrane region" description="Helical" evidence="1">
    <location>
        <begin position="103"/>
        <end position="129"/>
    </location>
</feature>
<reference evidence="2" key="1">
    <citation type="submission" date="2022-05" db="EMBL/GenBank/DDBJ databases">
        <authorList>
            <person name="Colautti A."/>
            <person name="Iacumin L."/>
        </authorList>
    </citation>
    <scope>NUCLEOTIDE SEQUENCE</scope>
    <source>
        <strain evidence="2">SK 55</strain>
    </source>
</reference>
<dbReference type="AlphaFoldDB" id="A0A9X3LJT8"/>
<keyword evidence="1" id="KW-1133">Transmembrane helix</keyword>
<name>A0A9X3LJT8_9BACL</name>
<gene>
    <name evidence="2" type="ORF">M9R32_14185</name>
</gene>
<dbReference type="EMBL" id="JAMKBJ010000015">
    <property type="protein sequence ID" value="MCZ8538341.1"/>
    <property type="molecule type" value="Genomic_DNA"/>
</dbReference>
<dbReference type="GO" id="GO:0140359">
    <property type="term" value="F:ABC-type transporter activity"/>
    <property type="evidence" value="ECO:0007669"/>
    <property type="project" value="InterPro"/>
</dbReference>
<evidence type="ECO:0000313" key="2">
    <source>
        <dbReference type="EMBL" id="MCZ8538341.1"/>
    </source>
</evidence>
<evidence type="ECO:0000256" key="1">
    <source>
        <dbReference type="SAM" id="Phobius"/>
    </source>
</evidence>
<keyword evidence="1" id="KW-0472">Membrane</keyword>
<accession>A0A9X3LJT8</accession>
<sequence length="271" mass="30054">MNETRAFFQFEIKKMIRNRSVLIFGALFSVLLTAITVVQFYAMPSSSGFTRYTASFLNVTLFLLPLFTLAIGALSIASDLESRWFALLSTYSLKSRSYRWAKWLSLVLSFALMLSIGYGIVLIIHAFYATSTLDVSMIGFAFLAVAIFSALSIVVGSVAKNRIQGLTIALGVWAFFLLIADYLVMAIGTFVAGVVLHQFVLFATFTNPVQWVRMGFILYSGNSSVLGPAYYDFTVFMLTPLGVGIYIFCSLLWVILPLWVSGKILSRSGDK</sequence>
<comment type="caution">
    <text evidence="2">The sequence shown here is derived from an EMBL/GenBank/DDBJ whole genome shotgun (WGS) entry which is preliminary data.</text>
</comment>
<dbReference type="GO" id="GO:0005886">
    <property type="term" value="C:plasma membrane"/>
    <property type="evidence" value="ECO:0007669"/>
    <property type="project" value="UniProtKB-SubCell"/>
</dbReference>
<feature type="transmembrane region" description="Helical" evidence="1">
    <location>
        <begin position="135"/>
        <end position="156"/>
    </location>
</feature>
<keyword evidence="1" id="KW-0812">Transmembrane</keyword>
<feature type="transmembrane region" description="Helical" evidence="1">
    <location>
        <begin position="243"/>
        <end position="261"/>
    </location>
</feature>
<dbReference type="Pfam" id="PF12679">
    <property type="entry name" value="ABC2_membrane_2"/>
    <property type="match status" value="1"/>
</dbReference>
<feature type="transmembrane region" description="Helical" evidence="1">
    <location>
        <begin position="54"/>
        <end position="77"/>
    </location>
</feature>
<proteinExistence type="predicted"/>